<dbReference type="PATRIC" id="fig|13690.10.peg.5187"/>
<reference evidence="7 11" key="4">
    <citation type="submission" date="2020-04" db="EMBL/GenBank/DDBJ databases">
        <title>The Whole Genome Analysis of High salt-tolerant Sphingobium yanoikuyae YC-XJ2 with Aryl organophosphorus flame retardants (aryl-OPFRs)-degrading capacity and characteristics of Related phosphotriesterase.</title>
        <authorList>
            <person name="Li X."/>
        </authorList>
    </citation>
    <scope>NUCLEOTIDE SEQUENCE [LARGE SCALE GENOMIC DNA]</scope>
    <source>
        <strain evidence="7 11">YC-XJ2</strain>
    </source>
</reference>
<dbReference type="PANTHER" id="PTHR30273">
    <property type="entry name" value="PERIPLASMIC SIGNAL SENSOR AND SIGMA FACTOR ACTIVATOR FECR-RELATED"/>
    <property type="match status" value="1"/>
</dbReference>
<reference evidence="4 10" key="3">
    <citation type="submission" date="2018-10" db="EMBL/GenBank/DDBJ databases">
        <title>Characterization and genome analysis of a novel bacterium Sphingobium yanoikuyae SJTF8 capable of degrading PAHs.</title>
        <authorList>
            <person name="Yin C."/>
            <person name="Xiong W."/>
            <person name="Liang R."/>
        </authorList>
    </citation>
    <scope>NUCLEOTIDE SEQUENCE [LARGE SCALE GENOMIC DNA]</scope>
    <source>
        <strain evidence="4 10">SJTF8</strain>
    </source>
</reference>
<feature type="domain" description="FecR protein" evidence="2">
    <location>
        <begin position="120"/>
        <end position="201"/>
    </location>
</feature>
<dbReference type="Pfam" id="PF04773">
    <property type="entry name" value="FecR"/>
    <property type="match status" value="1"/>
</dbReference>
<dbReference type="Gene3D" id="2.60.120.1440">
    <property type="match status" value="1"/>
</dbReference>
<dbReference type="OrthoDB" id="9771237at2"/>
<dbReference type="EMBL" id="LSTR01000030">
    <property type="protein sequence ID" value="OAH44441.1"/>
    <property type="molecule type" value="Genomic_DNA"/>
</dbReference>
<dbReference type="RefSeq" id="WP_017183064.1">
    <property type="nucleotide sequence ID" value="NZ_CAIGKD010000008.1"/>
</dbReference>
<dbReference type="PANTHER" id="PTHR30273:SF2">
    <property type="entry name" value="PROTEIN FECR"/>
    <property type="match status" value="1"/>
</dbReference>
<dbReference type="Proteomes" id="UP000280708">
    <property type="component" value="Chromosome"/>
</dbReference>
<dbReference type="PIRSF" id="PIRSF018266">
    <property type="entry name" value="FecR"/>
    <property type="match status" value="1"/>
</dbReference>
<dbReference type="EMBL" id="JGVR01000059">
    <property type="protein sequence ID" value="KEZ13037.1"/>
    <property type="molecule type" value="Genomic_DNA"/>
</dbReference>
<protein>
    <submittedName>
        <fullName evidence="4">DUF4880 domain-containing protein</fullName>
    </submittedName>
    <submittedName>
        <fullName evidence="5">Putative anti-sigma factor</fullName>
    </submittedName>
</protein>
<evidence type="ECO:0000313" key="9">
    <source>
        <dbReference type="Proteomes" id="UP000077262"/>
    </source>
</evidence>
<evidence type="ECO:0000313" key="6">
    <source>
        <dbReference type="EMBL" id="OAH44441.1"/>
    </source>
</evidence>
<keyword evidence="1" id="KW-0472">Membrane</keyword>
<proteinExistence type="predicted"/>
<keyword evidence="1" id="KW-0812">Transmembrane</keyword>
<dbReference type="EMBL" id="CP033230">
    <property type="protein sequence ID" value="AYO78743.1"/>
    <property type="molecule type" value="Genomic_DNA"/>
</dbReference>
<dbReference type="EMBL" id="CP053021">
    <property type="protein sequence ID" value="QJR04029.1"/>
    <property type="molecule type" value="Genomic_DNA"/>
</dbReference>
<evidence type="ECO:0000256" key="1">
    <source>
        <dbReference type="SAM" id="Phobius"/>
    </source>
</evidence>
<feature type="transmembrane region" description="Helical" evidence="1">
    <location>
        <begin position="84"/>
        <end position="104"/>
    </location>
</feature>
<keyword evidence="1" id="KW-1133">Transmembrane helix</keyword>
<evidence type="ECO:0000313" key="5">
    <source>
        <dbReference type="EMBL" id="KEZ13037.1"/>
    </source>
</evidence>
<organism evidence="5 8">
    <name type="scientific">Sphingobium yanoikuyae</name>
    <name type="common">Sphingomonas yanoikuyae</name>
    <dbReference type="NCBI Taxonomy" id="13690"/>
    <lineage>
        <taxon>Bacteria</taxon>
        <taxon>Pseudomonadati</taxon>
        <taxon>Pseudomonadota</taxon>
        <taxon>Alphaproteobacteria</taxon>
        <taxon>Sphingomonadales</taxon>
        <taxon>Sphingomonadaceae</taxon>
        <taxon>Sphingobium</taxon>
    </lineage>
</organism>
<dbReference type="eggNOG" id="COG3712">
    <property type="taxonomic scope" value="Bacteria"/>
</dbReference>
<evidence type="ECO:0000313" key="11">
    <source>
        <dbReference type="Proteomes" id="UP000502611"/>
    </source>
</evidence>
<accession>A0A084E4Z5</accession>
<dbReference type="InterPro" id="IPR032623">
    <property type="entry name" value="FecR_N"/>
</dbReference>
<reference evidence="6 9" key="2">
    <citation type="submission" date="2016-02" db="EMBL/GenBank/DDBJ databases">
        <authorList>
            <person name="Wen L."/>
            <person name="He K."/>
            <person name="Yang H."/>
        </authorList>
    </citation>
    <scope>NUCLEOTIDE SEQUENCE [LARGE SCALE GENOMIC DNA]</scope>
    <source>
        <strain evidence="6 9">CD09_2</strain>
    </source>
</reference>
<evidence type="ECO:0000313" key="10">
    <source>
        <dbReference type="Proteomes" id="UP000280708"/>
    </source>
</evidence>
<dbReference type="Proteomes" id="UP000028534">
    <property type="component" value="Unassembled WGS sequence"/>
</dbReference>
<dbReference type="Proteomes" id="UP000502611">
    <property type="component" value="Chromosome"/>
</dbReference>
<evidence type="ECO:0000313" key="7">
    <source>
        <dbReference type="EMBL" id="QJR04029.1"/>
    </source>
</evidence>
<dbReference type="GO" id="GO:0016989">
    <property type="term" value="F:sigma factor antagonist activity"/>
    <property type="evidence" value="ECO:0007669"/>
    <property type="project" value="TreeGrafter"/>
</dbReference>
<dbReference type="AlphaFoldDB" id="A0A084E4Z5"/>
<dbReference type="Pfam" id="PF16220">
    <property type="entry name" value="DUF4880"/>
    <property type="match status" value="1"/>
</dbReference>
<reference evidence="5 8" key="1">
    <citation type="submission" date="2014-03" db="EMBL/GenBank/DDBJ databases">
        <title>Genome sequence of Sphingobium yanoikuyae B1.</title>
        <authorList>
            <person name="Gan H.M."/>
            <person name="Gan H.Y."/>
            <person name="Savka M.A."/>
        </authorList>
    </citation>
    <scope>NUCLEOTIDE SEQUENCE [LARGE SCALE GENOMIC DNA]</scope>
    <source>
        <strain evidence="5 8">B1</strain>
    </source>
</reference>
<evidence type="ECO:0000313" key="4">
    <source>
        <dbReference type="EMBL" id="AYO78743.1"/>
    </source>
</evidence>
<evidence type="ECO:0000313" key="8">
    <source>
        <dbReference type="Proteomes" id="UP000028534"/>
    </source>
</evidence>
<dbReference type="InterPro" id="IPR012373">
    <property type="entry name" value="Ferrdict_sens_TM"/>
</dbReference>
<evidence type="ECO:0000259" key="3">
    <source>
        <dbReference type="Pfam" id="PF16220"/>
    </source>
</evidence>
<evidence type="ECO:0000259" key="2">
    <source>
        <dbReference type="Pfam" id="PF04773"/>
    </source>
</evidence>
<dbReference type="InterPro" id="IPR006860">
    <property type="entry name" value="FecR"/>
</dbReference>
<dbReference type="Gene3D" id="3.55.50.30">
    <property type="match status" value="1"/>
</dbReference>
<name>A0A084E4Z5_SPHYA</name>
<gene>
    <name evidence="6" type="ORF">AX777_13815</name>
    <name evidence="5" type="ORF">CP98_05019</name>
    <name evidence="4" type="ORF">EBF16_18700</name>
    <name evidence="7" type="ORF">HH800_18595</name>
</gene>
<dbReference type="Proteomes" id="UP000077262">
    <property type="component" value="Unassembled WGS sequence"/>
</dbReference>
<sequence length="315" mass="33454">MTARADFDEAMLDQAIAWQAALEHDDADWDGYLAWLEANPRHREAFDSIALVDAAVREHRDVLSHEPSPPVAEIDPRHRWKPRLVMGGALAACLALAVALPTFWQTSRPIAYSNEGSAPRMIALASGTSVTLSPGSAILVSAKNDGQIELAKGEAYFDVRHDPSRVLTVSAGNYRVTDIGTRFSVNLANSALRVGVAQGAVSVAGAQTASAVRVDAGHQLVGKDGLLTLSTVEPSQVGSWRSGRLTYTNAPLAMVAGDIERYSGKRISVDSALENKHFSGILVIGDGSKLASDLAAVMGLEVRQQGDLVHIAAGR</sequence>
<dbReference type="STRING" id="13690.AX777_13815"/>
<feature type="domain" description="FecR N-terminal" evidence="3">
    <location>
        <begin position="13"/>
        <end position="49"/>
    </location>
</feature>